<dbReference type="AlphaFoldDB" id="A0AAV7XPC5"/>
<keyword evidence="2" id="KW-1185">Reference proteome</keyword>
<organism evidence="1 2">
    <name type="scientific">Megalurothrips usitatus</name>
    <name type="common">bean blossom thrips</name>
    <dbReference type="NCBI Taxonomy" id="439358"/>
    <lineage>
        <taxon>Eukaryota</taxon>
        <taxon>Metazoa</taxon>
        <taxon>Ecdysozoa</taxon>
        <taxon>Arthropoda</taxon>
        <taxon>Hexapoda</taxon>
        <taxon>Insecta</taxon>
        <taxon>Pterygota</taxon>
        <taxon>Neoptera</taxon>
        <taxon>Paraneoptera</taxon>
        <taxon>Thysanoptera</taxon>
        <taxon>Terebrantia</taxon>
        <taxon>Thripoidea</taxon>
        <taxon>Thripidae</taxon>
        <taxon>Megalurothrips</taxon>
    </lineage>
</organism>
<proteinExistence type="predicted"/>
<evidence type="ECO:0000313" key="2">
    <source>
        <dbReference type="Proteomes" id="UP001075354"/>
    </source>
</evidence>
<name>A0AAV7XPC5_9NEOP</name>
<protein>
    <submittedName>
        <fullName evidence="1">Uncharacterized protein</fullName>
    </submittedName>
</protein>
<reference evidence="1" key="1">
    <citation type="submission" date="2022-12" db="EMBL/GenBank/DDBJ databases">
        <title>Chromosome-level genome assembly of the bean flower thrips Megalurothrips usitatus.</title>
        <authorList>
            <person name="Ma L."/>
            <person name="Liu Q."/>
            <person name="Li H."/>
            <person name="Cai W."/>
        </authorList>
    </citation>
    <scope>NUCLEOTIDE SEQUENCE</scope>
    <source>
        <strain evidence="1">Cailab_2022a</strain>
    </source>
</reference>
<evidence type="ECO:0000313" key="1">
    <source>
        <dbReference type="EMBL" id="KAJ1526520.1"/>
    </source>
</evidence>
<dbReference type="Proteomes" id="UP001075354">
    <property type="component" value="Chromosome 6"/>
</dbReference>
<accession>A0AAV7XPC5</accession>
<comment type="caution">
    <text evidence="1">The sequence shown here is derived from an EMBL/GenBank/DDBJ whole genome shotgun (WGS) entry which is preliminary data.</text>
</comment>
<dbReference type="EMBL" id="JAPTSV010000006">
    <property type="protein sequence ID" value="KAJ1526520.1"/>
    <property type="molecule type" value="Genomic_DNA"/>
</dbReference>
<gene>
    <name evidence="1" type="ORF">ONE63_008108</name>
</gene>
<sequence length="142" mass="16711">MPVEEPDFPDKDRFYVKLEEALAGKRLDNPNYISAAQYAKFIEQVKEAKQNRSLSTSKRRLQRFAVLEDLCERIKEGHTDTHKERNRMVAACNVQYKNVTQEAIRIFLELCPGCLRKTKMQKRRLAVKPMVFSKFNDRCQID</sequence>